<sequence>MAPRISGTLPRDLTTVYGVLNHIEDDLQSKDSAIKSPGEGRMEMLQSMTVNLKSHFGSGTEACRQVPAHGIRRKAVRRALDQGEMGGRPEKDQEIASGHFFPYFQLDQPPDDIHGKASGAPGGVLALTIRSSSLQRIETGLEEMRAMAKETSKAEPTDLGQNITATPILEAGEVEMDEDPFSTVESRRRVAEAGTPPISLPTVTENHGHLLSTRRLAPVVSLASDDFVEKIQELPHGYHLEIAEIVFSNCRLACFDFYFTHGKCLEVKITPAFGGTKYARDDPPDERKLFQMDDDELPQPPDGLELRDWLAMIFLLVHGRVSDPEVVPAQSILNYTESHQLFSKFNNDSSNGG</sequence>
<keyword evidence="2" id="KW-1185">Reference proteome</keyword>
<reference evidence="2" key="1">
    <citation type="submission" date="2015-07" db="EMBL/GenBank/DDBJ databases">
        <authorList>
            <person name="Teixeira M.M."/>
            <person name="Souza R.C."/>
            <person name="Almeida L.G."/>
            <person name="Vicente V.A."/>
            <person name="de Hoog S."/>
            <person name="Bocca A.L."/>
            <person name="de Almeida S.R."/>
            <person name="Vasconcelos A.T."/>
            <person name="Felipe M.S."/>
        </authorList>
    </citation>
    <scope>NUCLEOTIDE SEQUENCE [LARGE SCALE GENOMIC DNA]</scope>
    <source>
        <strain evidence="2">KSF</strain>
    </source>
</reference>
<name>A0A1C1CAY8_9EURO</name>
<proteinExistence type="predicted"/>
<evidence type="ECO:0000313" key="2">
    <source>
        <dbReference type="Proteomes" id="UP000094526"/>
    </source>
</evidence>
<gene>
    <name evidence="1" type="ORF">CLCR_01609</name>
</gene>
<accession>A0A1C1CAY8</accession>
<dbReference type="VEuPathDB" id="FungiDB:G647_03617"/>
<comment type="caution">
    <text evidence="1">The sequence shown here is derived from an EMBL/GenBank/DDBJ whole genome shotgun (WGS) entry which is preliminary data.</text>
</comment>
<protein>
    <submittedName>
        <fullName evidence="1">Uncharacterized protein</fullName>
    </submittedName>
</protein>
<dbReference type="STRING" id="86049.A0A1C1CAY8"/>
<dbReference type="AlphaFoldDB" id="A0A1C1CAY8"/>
<evidence type="ECO:0000313" key="1">
    <source>
        <dbReference type="EMBL" id="OCT45720.1"/>
    </source>
</evidence>
<dbReference type="Proteomes" id="UP000094526">
    <property type="component" value="Unassembled WGS sequence"/>
</dbReference>
<dbReference type="EMBL" id="LGRB01000019">
    <property type="protein sequence ID" value="OCT45720.1"/>
    <property type="molecule type" value="Genomic_DNA"/>
</dbReference>
<dbReference type="OrthoDB" id="3045089at2759"/>
<dbReference type="VEuPathDB" id="FungiDB:CLCR_01609"/>
<organism evidence="1 2">
    <name type="scientific">Cladophialophora carrionii</name>
    <dbReference type="NCBI Taxonomy" id="86049"/>
    <lineage>
        <taxon>Eukaryota</taxon>
        <taxon>Fungi</taxon>
        <taxon>Dikarya</taxon>
        <taxon>Ascomycota</taxon>
        <taxon>Pezizomycotina</taxon>
        <taxon>Eurotiomycetes</taxon>
        <taxon>Chaetothyriomycetidae</taxon>
        <taxon>Chaetothyriales</taxon>
        <taxon>Herpotrichiellaceae</taxon>
        <taxon>Cladophialophora</taxon>
    </lineage>
</organism>